<dbReference type="Proteomes" id="UP000563426">
    <property type="component" value="Unassembled WGS sequence"/>
</dbReference>
<dbReference type="AlphaFoldDB" id="A0A7Y4KTL0"/>
<proteinExistence type="predicted"/>
<keyword evidence="1" id="KW-1133">Transmembrane helix</keyword>
<keyword evidence="3" id="KW-1185">Reference proteome</keyword>
<keyword evidence="1" id="KW-0812">Transmembrane</keyword>
<keyword evidence="1" id="KW-0472">Membrane</keyword>
<accession>A0A7Y4KTL0</accession>
<comment type="caution">
    <text evidence="2">The sequence shown here is derived from an EMBL/GenBank/DDBJ whole genome shotgun (WGS) entry which is preliminary data.</text>
</comment>
<evidence type="ECO:0000256" key="1">
    <source>
        <dbReference type="SAM" id="Phobius"/>
    </source>
</evidence>
<feature type="transmembrane region" description="Helical" evidence="1">
    <location>
        <begin position="12"/>
        <end position="29"/>
    </location>
</feature>
<evidence type="ECO:0000313" key="2">
    <source>
        <dbReference type="EMBL" id="NOK39583.1"/>
    </source>
</evidence>
<feature type="non-terminal residue" evidence="2">
    <location>
        <position position="37"/>
    </location>
</feature>
<dbReference type="EMBL" id="JABFJV010000516">
    <property type="protein sequence ID" value="NOK39583.1"/>
    <property type="molecule type" value="Genomic_DNA"/>
</dbReference>
<gene>
    <name evidence="2" type="ORF">HMI49_41105</name>
</gene>
<sequence>MKGDIRKLKWIAMGLAGVAILGLLAIVVMPREAPQSP</sequence>
<organism evidence="2 3">
    <name type="scientific">Corallococcus exercitus</name>
    <dbReference type="NCBI Taxonomy" id="2316736"/>
    <lineage>
        <taxon>Bacteria</taxon>
        <taxon>Pseudomonadati</taxon>
        <taxon>Myxococcota</taxon>
        <taxon>Myxococcia</taxon>
        <taxon>Myxococcales</taxon>
        <taxon>Cystobacterineae</taxon>
        <taxon>Myxococcaceae</taxon>
        <taxon>Corallococcus</taxon>
    </lineage>
</organism>
<evidence type="ECO:0000313" key="3">
    <source>
        <dbReference type="Proteomes" id="UP000563426"/>
    </source>
</evidence>
<reference evidence="2 3" key="1">
    <citation type="submission" date="2020-05" db="EMBL/GenBank/DDBJ databases">
        <authorList>
            <person name="Whitworth D."/>
        </authorList>
    </citation>
    <scope>NUCLEOTIDE SEQUENCE [LARGE SCALE GENOMIC DNA]</scope>
    <source>
        <strain evidence="2 3">AB043B</strain>
    </source>
</reference>
<protein>
    <submittedName>
        <fullName evidence="2">N-acetylmuramoyl-L-alanine amidase</fullName>
    </submittedName>
</protein>
<name>A0A7Y4KTL0_9BACT</name>